<name>A0A9W6PQX5_9ACTN</name>
<protein>
    <submittedName>
        <fullName evidence="1">Uncharacterized protein</fullName>
    </submittedName>
</protein>
<gene>
    <name evidence="1" type="ORF">Kpho01_75060</name>
</gene>
<organism evidence="1 2">
    <name type="scientific">Kitasatospora phosalacinea</name>
    <dbReference type="NCBI Taxonomy" id="2065"/>
    <lineage>
        <taxon>Bacteria</taxon>
        <taxon>Bacillati</taxon>
        <taxon>Actinomycetota</taxon>
        <taxon>Actinomycetes</taxon>
        <taxon>Kitasatosporales</taxon>
        <taxon>Streptomycetaceae</taxon>
        <taxon>Kitasatospora</taxon>
    </lineage>
</organism>
<sequence>MSFSVWEPGVLPVCGTLGGSTALAATGFLGSSELCGSAPLLCVSAGNSPGAVVCLPAPTPDLDVAEVGTLPECPSALPSS</sequence>
<dbReference type="EMBL" id="BSRX01000086">
    <property type="protein sequence ID" value="GLW59496.1"/>
    <property type="molecule type" value="Genomic_DNA"/>
</dbReference>
<dbReference type="AlphaFoldDB" id="A0A9W6PQX5"/>
<evidence type="ECO:0000313" key="1">
    <source>
        <dbReference type="EMBL" id="GLW59496.1"/>
    </source>
</evidence>
<reference evidence="1" key="1">
    <citation type="submission" date="2023-02" db="EMBL/GenBank/DDBJ databases">
        <title>Kitasatospora phosalacinea NBRC 14362.</title>
        <authorList>
            <person name="Ichikawa N."/>
            <person name="Sato H."/>
            <person name="Tonouchi N."/>
        </authorList>
    </citation>
    <scope>NUCLEOTIDE SEQUENCE</scope>
    <source>
        <strain evidence="1">NBRC 14362</strain>
    </source>
</reference>
<comment type="caution">
    <text evidence="1">The sequence shown here is derived from an EMBL/GenBank/DDBJ whole genome shotgun (WGS) entry which is preliminary data.</text>
</comment>
<accession>A0A9W6PQX5</accession>
<evidence type="ECO:0000313" key="2">
    <source>
        <dbReference type="Proteomes" id="UP001165143"/>
    </source>
</evidence>
<dbReference type="Proteomes" id="UP001165143">
    <property type="component" value="Unassembled WGS sequence"/>
</dbReference>
<proteinExistence type="predicted"/>